<dbReference type="FunFam" id="3.10.580.10:FF:000003">
    <property type="entry name" value="Protein kinase AMP-activated non-catalytic subunit gamma 1"/>
    <property type="match status" value="1"/>
</dbReference>
<evidence type="ECO:0000256" key="2">
    <source>
        <dbReference type="ARBA" id="ARBA00022737"/>
    </source>
</evidence>
<feature type="compositionally biased region" description="Basic and acidic residues" evidence="6">
    <location>
        <begin position="1344"/>
        <end position="1356"/>
    </location>
</feature>
<comment type="similarity">
    <text evidence="1">Belongs to the 5'-AMP-activated protein kinase gamma subunit family.</text>
</comment>
<feature type="compositionally biased region" description="Basic and acidic residues" evidence="6">
    <location>
        <begin position="256"/>
        <end position="284"/>
    </location>
</feature>
<feature type="compositionally biased region" description="Polar residues" evidence="6">
    <location>
        <begin position="1301"/>
        <end position="1314"/>
    </location>
</feature>
<dbReference type="OrthoDB" id="449052at2759"/>
<feature type="region of interest" description="Disordered" evidence="6">
    <location>
        <begin position="23"/>
        <end position="57"/>
    </location>
</feature>
<feature type="compositionally biased region" description="Acidic residues" evidence="6">
    <location>
        <begin position="159"/>
        <end position="170"/>
    </location>
</feature>
<feature type="compositionally biased region" description="Low complexity" evidence="6">
    <location>
        <begin position="1231"/>
        <end position="1250"/>
    </location>
</feature>
<organism evidence="8 10">
    <name type="scientific">Drosophila hydei</name>
    <name type="common">Fruit fly</name>
    <dbReference type="NCBI Taxonomy" id="7224"/>
    <lineage>
        <taxon>Eukaryota</taxon>
        <taxon>Metazoa</taxon>
        <taxon>Ecdysozoa</taxon>
        <taxon>Arthropoda</taxon>
        <taxon>Hexapoda</taxon>
        <taxon>Insecta</taxon>
        <taxon>Pterygota</taxon>
        <taxon>Neoptera</taxon>
        <taxon>Endopterygota</taxon>
        <taxon>Diptera</taxon>
        <taxon>Brachycera</taxon>
        <taxon>Muscomorpha</taxon>
        <taxon>Ephydroidea</taxon>
        <taxon>Drosophilidae</taxon>
        <taxon>Drosophila</taxon>
    </lineage>
</organism>
<dbReference type="GO" id="GO:0005737">
    <property type="term" value="C:cytoplasm"/>
    <property type="evidence" value="ECO:0007669"/>
    <property type="project" value="TreeGrafter"/>
</dbReference>
<keyword evidence="2" id="KW-0677">Repeat</keyword>
<dbReference type="PROSITE" id="PS51371">
    <property type="entry name" value="CBS"/>
    <property type="match status" value="4"/>
</dbReference>
<dbReference type="GeneID" id="111593318"/>
<dbReference type="GO" id="GO:0016208">
    <property type="term" value="F:AMP binding"/>
    <property type="evidence" value="ECO:0007669"/>
    <property type="project" value="TreeGrafter"/>
</dbReference>
<feature type="region of interest" description="Disordered" evidence="6">
    <location>
        <begin position="1385"/>
        <end position="1404"/>
    </location>
</feature>
<gene>
    <name evidence="9 10" type="primary">LOC111593318</name>
</gene>
<feature type="compositionally biased region" description="Polar residues" evidence="6">
    <location>
        <begin position="31"/>
        <end position="40"/>
    </location>
</feature>
<accession>A0A6J2SR00</accession>
<dbReference type="SUPFAM" id="SSF54631">
    <property type="entry name" value="CBS-domain pair"/>
    <property type="match status" value="2"/>
</dbReference>
<dbReference type="GO" id="GO:0019887">
    <property type="term" value="F:protein kinase regulator activity"/>
    <property type="evidence" value="ECO:0007669"/>
    <property type="project" value="TreeGrafter"/>
</dbReference>
<evidence type="ECO:0000256" key="1">
    <source>
        <dbReference type="ARBA" id="ARBA00006750"/>
    </source>
</evidence>
<feature type="compositionally biased region" description="Polar residues" evidence="6">
    <location>
        <begin position="520"/>
        <end position="535"/>
    </location>
</feature>
<name>A0A6J2SR00_DROHY</name>
<feature type="compositionally biased region" description="Low complexity" evidence="6">
    <location>
        <begin position="452"/>
        <end position="467"/>
    </location>
</feature>
<feature type="compositionally biased region" description="Acidic residues" evidence="6">
    <location>
        <begin position="1332"/>
        <end position="1343"/>
    </location>
</feature>
<sequence length="1404" mass="153316">MATNCDYNEDNVKQQQITKTTIAAAADETTRSNSSNVSTMSKHEEKQDGKEKDNEQFQAEEQLMQQQLCLNNQMDSFECAFESTMDDLEQAVFDGYESDSEASANGQATDSSASSLSQLAGIGGLQYSQQLTPHGELQPQPQLSRANSFDFQSSSGSSSDDENDDDDGGDVEVGALNLSSKFSRASDGRYDIYHQRPTYLLPPFIERRRLSQCKEEDDEDESGDKSPPVGANGGDAPRFDRVSKAPPRPPTPQDAASKEKFKDLERLRQQFMHKIDRINTRNIEEQYTSLPPPPPPPPPPIPATILPKALKELLQPSEPEVPEPEPAATAVEPPAMPTSPTLAPLQLPQAAEPPLIIRGKFKVSRAQETPELRVEAQQLRELKPSANSQTISFPSSFGGYSSVQGLFSQRYGSNRFPVAAPHLSKQFFDSSLVEIRAPSQSNLSLNATSSPNQSLNCDSNSSSSLANKPRTPSERELDDIWIRRTPAMPGDASAPVGGVSQVRSVSLCGASTMPRLMLRNESTNSTTSPSRQLTNSGSVSVSVSDDEQDGVPRVPGSRPSSAPAEPNGKAAKKAYKKMEKEQRRQEKEQSRREKEARKLERETARRIERETAKLEKLNRHSEKISRSTERMVGSGGSRSGSLERRRSGEDSPVLNQSTVHGIASPNRRPTIFDVFRPRAKSDAKRHKDKHLLDPSSADSSATSSTYSVSGGAAPSSAAATTAATATSGAGATGAGGLMNSMKVAMQHFGHKQHPAVTITNADGTVSAKSKYKDGSAHPHQGSDAQYYHTVTAVRPHANANQRSPMTKVMDLFRHRSNSAVSEADKRKARVAAHQQQLAVQSAHMRRASADLEKRRASVGAAGRSYRGDGTLDPHHAAILFRDSRGLPRADPFLDKVNLSDFEEDDSQIFVKFFRFHKSYDLIPTSAKLVVFDTQLLVKKAFYALVYNGVRAAPLWDSEKQQFVGMLTITDFIKILQMYYKSPNASMEQLEEHKLDTWRSVLHNQVMPLVSIGPDASLYDAIKILIHSRIHRLPVINPENGNVLYILTHKRILRFLFLYINELPKPAYMKKSLRDLKIGTYDNIETADESTSIITALKKFVERRVSALPLVDSEGRLVDIYAKFDVINLAAEKTYNDLDVSLRKANEHRNEWFEGVQKCNLDESLYTIMERIVRAEVHRLVVVDDQRKVIGIISLSDILLYLVLRPSGEGVGGSESSLRASDPVLLRRAAEAESLSESTAAPPRSPSAVSSGNRSLIEDIPEEDATAAPTPAPKSDADSDNKSASEDKANNNNQHELAAGASTATSNGDSNNSPAEVSFADEAHEQADNDGGGGEDDEEDDDNDDVRHQDQEVERKKAAVAAIAAAARADNGDGDNGLSSAVSAASALGQSLATPTAREMALVSE</sequence>
<reference evidence="9 10" key="1">
    <citation type="submission" date="2025-04" db="UniProtKB">
        <authorList>
            <consortium name="RefSeq"/>
        </authorList>
    </citation>
    <scope>IDENTIFICATION</scope>
    <source>
        <strain evidence="9 10">15085-1641.00</strain>
        <tissue evidence="9 10">Whole body</tissue>
    </source>
</reference>
<comment type="subunit">
    <text evidence="4">AMPK is a heterotrimer of an alpha catalytic subunit (PRKAA1 or PRKAA2), a beta (PRKAB1 or PRKAB2) and a gamma non-catalytic subunits (PRKAG1, PRKAG2 or PRKAG3). Interacts with FNIP1 and FNIP2.</text>
</comment>
<feature type="domain" description="CBS" evidence="7">
    <location>
        <begin position="1148"/>
        <end position="1208"/>
    </location>
</feature>
<dbReference type="GO" id="GO:0005634">
    <property type="term" value="C:nucleus"/>
    <property type="evidence" value="ECO:0007669"/>
    <property type="project" value="TreeGrafter"/>
</dbReference>
<dbReference type="PANTHER" id="PTHR13780:SF35">
    <property type="entry name" value="LD22662P"/>
    <property type="match status" value="1"/>
</dbReference>
<evidence type="ECO:0000313" key="10">
    <source>
        <dbReference type="RefSeq" id="XP_030078707.1"/>
    </source>
</evidence>
<dbReference type="Pfam" id="PF00571">
    <property type="entry name" value="CBS"/>
    <property type="match status" value="3"/>
</dbReference>
<evidence type="ECO:0000313" key="9">
    <source>
        <dbReference type="RefSeq" id="XP_030078706.1"/>
    </source>
</evidence>
<feature type="compositionally biased region" description="Low complexity" evidence="6">
    <location>
        <begin position="147"/>
        <end position="158"/>
    </location>
</feature>
<dbReference type="InterPro" id="IPR000644">
    <property type="entry name" value="CBS_dom"/>
</dbReference>
<dbReference type="CDD" id="cd04641">
    <property type="entry name" value="CBS_euAMPK_gamma-like_repeat2"/>
    <property type="match status" value="1"/>
</dbReference>
<proteinExistence type="inferred from homology"/>
<dbReference type="InterPro" id="IPR050511">
    <property type="entry name" value="AMPK_gamma/SDS23_families"/>
</dbReference>
<feature type="compositionally biased region" description="Low complexity" evidence="6">
    <location>
        <begin position="326"/>
        <end position="345"/>
    </location>
</feature>
<evidence type="ECO:0000256" key="4">
    <source>
        <dbReference type="ARBA" id="ARBA00025878"/>
    </source>
</evidence>
<dbReference type="CDD" id="cd04618">
    <property type="entry name" value="CBS_euAMPK_gamma-like_repeat1"/>
    <property type="match status" value="1"/>
</dbReference>
<dbReference type="InterPro" id="IPR046342">
    <property type="entry name" value="CBS_dom_sf"/>
</dbReference>
<evidence type="ECO:0000256" key="6">
    <source>
        <dbReference type="SAM" id="MobiDB-lite"/>
    </source>
</evidence>
<keyword evidence="8" id="KW-1185">Reference proteome</keyword>
<dbReference type="Gene3D" id="3.10.580.10">
    <property type="entry name" value="CBS-domain"/>
    <property type="match status" value="2"/>
</dbReference>
<evidence type="ECO:0000256" key="5">
    <source>
        <dbReference type="PROSITE-ProRule" id="PRU00703"/>
    </source>
</evidence>
<feature type="compositionally biased region" description="Pro residues" evidence="6">
    <location>
        <begin position="290"/>
        <end position="302"/>
    </location>
</feature>
<dbReference type="Proteomes" id="UP000504633">
    <property type="component" value="Unplaced"/>
</dbReference>
<dbReference type="SMART" id="SM00116">
    <property type="entry name" value="CBS"/>
    <property type="match status" value="4"/>
</dbReference>
<feature type="compositionally biased region" description="Basic and acidic residues" evidence="6">
    <location>
        <begin position="576"/>
        <end position="629"/>
    </location>
</feature>
<feature type="compositionally biased region" description="Basic and acidic residues" evidence="6">
    <location>
        <begin position="1274"/>
        <end position="1288"/>
    </location>
</feature>
<dbReference type="PANTHER" id="PTHR13780">
    <property type="entry name" value="AMP-ACTIVATED PROTEIN KINASE, GAMMA REGULATORY SUBUNIT"/>
    <property type="match status" value="1"/>
</dbReference>
<feature type="region of interest" description="Disordered" evidence="6">
    <location>
        <begin position="513"/>
        <end position="714"/>
    </location>
</feature>
<feature type="domain" description="CBS" evidence="7">
    <location>
        <begin position="1077"/>
        <end position="1137"/>
    </location>
</feature>
<evidence type="ECO:0000313" key="8">
    <source>
        <dbReference type="Proteomes" id="UP000504633"/>
    </source>
</evidence>
<keyword evidence="3 5" id="KW-0129">CBS domain</keyword>
<dbReference type="OMA" id="CEQIEEN"/>
<dbReference type="GO" id="GO:0031588">
    <property type="term" value="C:nucleotide-activated protein kinase complex"/>
    <property type="evidence" value="ECO:0007669"/>
    <property type="project" value="TreeGrafter"/>
</dbReference>
<dbReference type="RefSeq" id="XP_030078706.1">
    <property type="nucleotide sequence ID" value="XM_030222846.1"/>
</dbReference>
<evidence type="ECO:0000259" key="7">
    <source>
        <dbReference type="PROSITE" id="PS51371"/>
    </source>
</evidence>
<feature type="domain" description="CBS" evidence="7">
    <location>
        <begin position="923"/>
        <end position="985"/>
    </location>
</feature>
<protein>
    <submittedName>
        <fullName evidence="9 10">Uncharacterized protein LOC111593318 isoform X1</fullName>
    </submittedName>
</protein>
<dbReference type="RefSeq" id="XP_030078707.1">
    <property type="nucleotide sequence ID" value="XM_030222847.1"/>
</dbReference>
<dbReference type="GO" id="GO:0019901">
    <property type="term" value="F:protein kinase binding"/>
    <property type="evidence" value="ECO:0007669"/>
    <property type="project" value="TreeGrafter"/>
</dbReference>
<feature type="region of interest" description="Disordered" evidence="6">
    <location>
        <begin position="132"/>
        <end position="178"/>
    </location>
</feature>
<evidence type="ECO:0000256" key="3">
    <source>
        <dbReference type="ARBA" id="ARBA00023122"/>
    </source>
</evidence>
<feature type="compositionally biased region" description="Low complexity" evidence="6">
    <location>
        <begin position="695"/>
        <end position="714"/>
    </location>
</feature>
<feature type="region of interest" description="Disordered" evidence="6">
    <location>
        <begin position="444"/>
        <end position="478"/>
    </location>
</feature>
<feature type="domain" description="CBS" evidence="7">
    <location>
        <begin position="1002"/>
        <end position="1062"/>
    </location>
</feature>
<feature type="region of interest" description="Disordered" evidence="6">
    <location>
        <begin position="210"/>
        <end position="345"/>
    </location>
</feature>
<feature type="region of interest" description="Disordered" evidence="6">
    <location>
        <begin position="1229"/>
        <end position="1358"/>
    </location>
</feature>
<dbReference type="CTD" id="42515"/>
<feature type="compositionally biased region" description="Basic and acidic residues" evidence="6">
    <location>
        <begin position="41"/>
        <end position="55"/>
    </location>
</feature>